<dbReference type="GO" id="GO:0043709">
    <property type="term" value="P:cell adhesion involved in single-species biofilm formation"/>
    <property type="evidence" value="ECO:0007669"/>
    <property type="project" value="TreeGrafter"/>
</dbReference>
<feature type="transmembrane region" description="Helical" evidence="1">
    <location>
        <begin position="38"/>
        <end position="62"/>
    </location>
</feature>
<dbReference type="PANTHER" id="PTHR45138:SF9">
    <property type="entry name" value="DIGUANYLATE CYCLASE DGCM-RELATED"/>
    <property type="match status" value="1"/>
</dbReference>
<reference evidence="3" key="1">
    <citation type="journal article" date="2018" name="Antonie Van Leeuwenhoek">
        <title>Proteinivorax hydrogeniformans sp. nov., an anaerobic, haloalkaliphilic bacterium fermenting proteinaceous compounds with high hydrogen production.</title>
        <authorList>
            <person name="Boltyanskaya Y."/>
            <person name="Detkova E."/>
            <person name="Pimenov N."/>
            <person name="Kevbrin V."/>
        </authorList>
    </citation>
    <scope>NUCLEOTIDE SEQUENCE</scope>
    <source>
        <strain evidence="3">Z-710</strain>
    </source>
</reference>
<proteinExistence type="predicted"/>
<dbReference type="RefSeq" id="WP_353894074.1">
    <property type="nucleotide sequence ID" value="NZ_CP159485.1"/>
</dbReference>
<sequence>MKDMGNFFKIRLFIIILGLFPFALVTNFYMLLYLNINLILHITINIALISVYLVLILGKIYISLTEIYKASQQVAKGSYADLTINENGYFNSLAISFNKMLNEIDRHKAEMEKLSFQDHLTGLSNRRMLDLSMQAQINQSERTELPLSLLAIDIDDFKQINDTHGHLFGDTVIAEVASILNTSLRRSDMTARFGGEEFVVLLPNTNLINATKVAEKLRKEISHLRFQSNNRLISISVTIGAASLDQVPTNLSIEKKTEALLNKADIALYSGKESGKNKVSSSI</sequence>
<dbReference type="InterPro" id="IPR029787">
    <property type="entry name" value="Nucleotide_cyclase"/>
</dbReference>
<dbReference type="InterPro" id="IPR043128">
    <property type="entry name" value="Rev_trsase/Diguanyl_cyclase"/>
</dbReference>
<dbReference type="EC" id="2.7.7.65" evidence="3"/>
<keyword evidence="3" id="KW-0808">Transferase</keyword>
<keyword evidence="1" id="KW-0472">Membrane</keyword>
<dbReference type="SMART" id="SM00267">
    <property type="entry name" value="GGDEF"/>
    <property type="match status" value="1"/>
</dbReference>
<keyword evidence="1" id="KW-0812">Transmembrane</keyword>
<name>A0AAU8HVV5_9FIRM</name>
<dbReference type="CDD" id="cd01949">
    <property type="entry name" value="GGDEF"/>
    <property type="match status" value="1"/>
</dbReference>
<keyword evidence="3" id="KW-0548">Nucleotidyltransferase</keyword>
<dbReference type="Pfam" id="PF00990">
    <property type="entry name" value="GGDEF"/>
    <property type="match status" value="1"/>
</dbReference>
<feature type="transmembrane region" description="Helical" evidence="1">
    <location>
        <begin position="12"/>
        <end position="32"/>
    </location>
</feature>
<gene>
    <name evidence="3" type="ORF">PRVXH_000849</name>
</gene>
<dbReference type="InterPro" id="IPR050469">
    <property type="entry name" value="Diguanylate_Cyclase"/>
</dbReference>
<dbReference type="GO" id="GO:0005886">
    <property type="term" value="C:plasma membrane"/>
    <property type="evidence" value="ECO:0007669"/>
    <property type="project" value="TreeGrafter"/>
</dbReference>
<feature type="domain" description="GGDEF" evidence="2">
    <location>
        <begin position="145"/>
        <end position="283"/>
    </location>
</feature>
<reference evidence="3" key="2">
    <citation type="submission" date="2024-06" db="EMBL/GenBank/DDBJ databases">
        <authorList>
            <person name="Petrova K.O."/>
            <person name="Toshchakov S.V."/>
            <person name="Boltjanskaja Y.V."/>
            <person name="Kevbrin V.V."/>
        </authorList>
    </citation>
    <scope>NUCLEOTIDE SEQUENCE</scope>
    <source>
        <strain evidence="3">Z-710</strain>
    </source>
</reference>
<dbReference type="EMBL" id="CP159485">
    <property type="protein sequence ID" value="XCI29526.1"/>
    <property type="molecule type" value="Genomic_DNA"/>
</dbReference>
<dbReference type="SUPFAM" id="SSF55073">
    <property type="entry name" value="Nucleotide cyclase"/>
    <property type="match status" value="1"/>
</dbReference>
<dbReference type="GO" id="GO:0052621">
    <property type="term" value="F:diguanylate cyclase activity"/>
    <property type="evidence" value="ECO:0007669"/>
    <property type="project" value="UniProtKB-EC"/>
</dbReference>
<evidence type="ECO:0000313" key="3">
    <source>
        <dbReference type="EMBL" id="XCI29526.1"/>
    </source>
</evidence>
<evidence type="ECO:0000256" key="1">
    <source>
        <dbReference type="SAM" id="Phobius"/>
    </source>
</evidence>
<dbReference type="AlphaFoldDB" id="A0AAU8HVV5"/>
<protein>
    <submittedName>
        <fullName evidence="3">GGDEF domain-containing protein</fullName>
        <ecNumber evidence="3">2.7.7.65</ecNumber>
    </submittedName>
</protein>
<keyword evidence="1" id="KW-1133">Transmembrane helix</keyword>
<dbReference type="PANTHER" id="PTHR45138">
    <property type="entry name" value="REGULATORY COMPONENTS OF SENSORY TRANSDUCTION SYSTEM"/>
    <property type="match status" value="1"/>
</dbReference>
<dbReference type="PROSITE" id="PS50887">
    <property type="entry name" value="GGDEF"/>
    <property type="match status" value="1"/>
</dbReference>
<organism evidence="3">
    <name type="scientific">Proteinivorax hydrogeniformans</name>
    <dbReference type="NCBI Taxonomy" id="1826727"/>
    <lineage>
        <taxon>Bacteria</taxon>
        <taxon>Bacillati</taxon>
        <taxon>Bacillota</taxon>
        <taxon>Clostridia</taxon>
        <taxon>Eubacteriales</taxon>
        <taxon>Proteinivoracaceae</taxon>
        <taxon>Proteinivorax</taxon>
    </lineage>
</organism>
<dbReference type="GO" id="GO:1902201">
    <property type="term" value="P:negative regulation of bacterial-type flagellum-dependent cell motility"/>
    <property type="evidence" value="ECO:0007669"/>
    <property type="project" value="TreeGrafter"/>
</dbReference>
<dbReference type="NCBIfam" id="TIGR00254">
    <property type="entry name" value="GGDEF"/>
    <property type="match status" value="1"/>
</dbReference>
<dbReference type="InterPro" id="IPR000160">
    <property type="entry name" value="GGDEF_dom"/>
</dbReference>
<dbReference type="FunFam" id="3.30.70.270:FF:000001">
    <property type="entry name" value="Diguanylate cyclase domain protein"/>
    <property type="match status" value="1"/>
</dbReference>
<accession>A0AAU8HVV5</accession>
<dbReference type="Gene3D" id="3.30.70.270">
    <property type="match status" value="1"/>
</dbReference>
<evidence type="ECO:0000259" key="2">
    <source>
        <dbReference type="PROSITE" id="PS50887"/>
    </source>
</evidence>